<proteinExistence type="predicted"/>
<dbReference type="eggNOG" id="COG4964">
    <property type="taxonomic scope" value="Bacteria"/>
</dbReference>
<dbReference type="STRING" id="1280941.HY2_03935"/>
<comment type="caution">
    <text evidence="2">The sequence shown here is derived from an EMBL/GenBank/DDBJ whole genome shotgun (WGS) entry which is preliminary data.</text>
</comment>
<dbReference type="Pfam" id="PF13629">
    <property type="entry name" value="T2SS-T3SS_pil_N"/>
    <property type="match status" value="1"/>
</dbReference>
<evidence type="ECO:0000313" key="3">
    <source>
        <dbReference type="Proteomes" id="UP000249123"/>
    </source>
</evidence>
<name>A0A062TWA7_9PROT</name>
<accession>A0A062TWA7</accession>
<dbReference type="AlphaFoldDB" id="A0A062TWA7"/>
<keyword evidence="3" id="KW-1185">Reference proteome</keyword>
<feature type="domain" description="Pilus formation protein N-terminal" evidence="1">
    <location>
        <begin position="24"/>
        <end position="93"/>
    </location>
</feature>
<organism evidence="2 3">
    <name type="scientific">Hyphomonas pacifica</name>
    <dbReference type="NCBI Taxonomy" id="1280941"/>
    <lineage>
        <taxon>Bacteria</taxon>
        <taxon>Pseudomonadati</taxon>
        <taxon>Pseudomonadota</taxon>
        <taxon>Alphaproteobacteria</taxon>
        <taxon>Hyphomonadales</taxon>
        <taxon>Hyphomonadaceae</taxon>
        <taxon>Hyphomonas</taxon>
    </lineage>
</organism>
<sequence>MKFAGKLCALSLAGALMALFAIAEPLTIKADTTVPVKLRGKAGSVVLGNQRIADVAVHNESLIFITGRTAGTTNIMAFNENGDQIYAADIIVTVDTSNLVTVNRSGEDFTYDCDIDCTPVPSLGNERGFFSGTVSQESILNKRAEGW</sequence>
<evidence type="ECO:0000259" key="1">
    <source>
        <dbReference type="Pfam" id="PF13629"/>
    </source>
</evidence>
<evidence type="ECO:0000313" key="2">
    <source>
        <dbReference type="EMBL" id="RAN31674.1"/>
    </source>
</evidence>
<reference evidence="2 3" key="1">
    <citation type="submission" date="2013-04" db="EMBL/GenBank/DDBJ databases">
        <title>Hyphomonas sp. T24B3 Genome Sequencing.</title>
        <authorList>
            <person name="Lai Q."/>
            <person name="Shao Z."/>
        </authorList>
    </citation>
    <scope>NUCLEOTIDE SEQUENCE [LARGE SCALE GENOMIC DNA]</scope>
    <source>
        <strain evidence="2 3">T24B3</strain>
    </source>
</reference>
<dbReference type="EMBL" id="AWFB01000045">
    <property type="protein sequence ID" value="RAN31674.1"/>
    <property type="molecule type" value="Genomic_DNA"/>
</dbReference>
<dbReference type="InterPro" id="IPR032789">
    <property type="entry name" value="T2SS-T3SS_pil_N"/>
</dbReference>
<protein>
    <recommendedName>
        <fullName evidence="1">Pilus formation protein N-terminal domain-containing protein</fullName>
    </recommendedName>
</protein>
<dbReference type="Proteomes" id="UP000249123">
    <property type="component" value="Unassembled WGS sequence"/>
</dbReference>
<gene>
    <name evidence="2" type="ORF">HY3_03630</name>
</gene>
<dbReference type="OrthoDB" id="9815749at2"/>
<dbReference type="RefSeq" id="WP_034828244.1">
    <property type="nucleotide sequence ID" value="NZ_AWFA01000045.1"/>
</dbReference>